<dbReference type="Proteomes" id="UP001589575">
    <property type="component" value="Unassembled WGS sequence"/>
</dbReference>
<comment type="caution">
    <text evidence="2">The sequence shown here is derived from an EMBL/GenBank/DDBJ whole genome shotgun (WGS) entry which is preliminary data.</text>
</comment>
<evidence type="ECO:0000256" key="1">
    <source>
        <dbReference type="SAM" id="MobiDB-lite"/>
    </source>
</evidence>
<organism evidence="2 3">
    <name type="scientific">Citricoccus parietis</name>
    <dbReference type="NCBI Taxonomy" id="592307"/>
    <lineage>
        <taxon>Bacteria</taxon>
        <taxon>Bacillati</taxon>
        <taxon>Actinomycetota</taxon>
        <taxon>Actinomycetes</taxon>
        <taxon>Micrococcales</taxon>
        <taxon>Micrococcaceae</taxon>
        <taxon>Citricoccus</taxon>
    </lineage>
</organism>
<reference evidence="2 3" key="1">
    <citation type="submission" date="2024-09" db="EMBL/GenBank/DDBJ databases">
        <authorList>
            <person name="Sun Q."/>
            <person name="Mori K."/>
        </authorList>
    </citation>
    <scope>NUCLEOTIDE SEQUENCE [LARGE SCALE GENOMIC DNA]</scope>
    <source>
        <strain evidence="2 3">CCM 7609</strain>
    </source>
</reference>
<evidence type="ECO:0000313" key="3">
    <source>
        <dbReference type="Proteomes" id="UP001589575"/>
    </source>
</evidence>
<accession>A0ABV5FZ52</accession>
<feature type="compositionally biased region" description="Basic and acidic residues" evidence="1">
    <location>
        <begin position="59"/>
        <end position="69"/>
    </location>
</feature>
<dbReference type="EMBL" id="JBHMFI010000001">
    <property type="protein sequence ID" value="MFB9071518.1"/>
    <property type="molecule type" value="Genomic_DNA"/>
</dbReference>
<proteinExistence type="predicted"/>
<keyword evidence="3" id="KW-1185">Reference proteome</keyword>
<sequence>MAHEVELAARHQAHDRQDDGDDDRPQPDGDALLGPVEAGHPPGHVATAEVGDQQDDGQDDRTRDAYGRG</sequence>
<gene>
    <name evidence="2" type="ORF">ACFFX0_10005</name>
</gene>
<name>A0ABV5FZ52_9MICC</name>
<protein>
    <submittedName>
        <fullName evidence="2">Uncharacterized protein</fullName>
    </submittedName>
</protein>
<feature type="region of interest" description="Disordered" evidence="1">
    <location>
        <begin position="1"/>
        <end position="69"/>
    </location>
</feature>
<feature type="compositionally biased region" description="Basic and acidic residues" evidence="1">
    <location>
        <begin position="1"/>
        <end position="27"/>
    </location>
</feature>
<evidence type="ECO:0000313" key="2">
    <source>
        <dbReference type="EMBL" id="MFB9071518.1"/>
    </source>
</evidence>